<evidence type="ECO:0000256" key="6">
    <source>
        <dbReference type="HAMAP-Rule" id="MF_00223"/>
    </source>
</evidence>
<dbReference type="Pfam" id="PF01227">
    <property type="entry name" value="GTP_cyclohydroI"/>
    <property type="match status" value="1"/>
</dbReference>
<keyword evidence="6" id="KW-0547">Nucleotide-binding</keyword>
<dbReference type="PANTHER" id="PTHR11109">
    <property type="entry name" value="GTP CYCLOHYDROLASE I"/>
    <property type="match status" value="1"/>
</dbReference>
<dbReference type="PANTHER" id="PTHR11109:SF7">
    <property type="entry name" value="GTP CYCLOHYDROLASE 1"/>
    <property type="match status" value="1"/>
</dbReference>
<keyword evidence="6" id="KW-0342">GTP-binding</keyword>
<keyword evidence="6" id="KW-0479">Metal-binding</keyword>
<dbReference type="InterPro" id="IPR018234">
    <property type="entry name" value="GTP_CycHdrlase_I_CS"/>
</dbReference>
<comment type="caution">
    <text evidence="8">The sequence shown here is derived from an EMBL/GenBank/DDBJ whole genome shotgun (WGS) entry which is preliminary data.</text>
</comment>
<keyword evidence="6" id="KW-0862">Zinc</keyword>
<dbReference type="InterPro" id="IPR043133">
    <property type="entry name" value="GTP-CH-I_C/QueF"/>
</dbReference>
<feature type="binding site" evidence="6">
    <location>
        <position position="146"/>
    </location>
    <ligand>
        <name>Zn(2+)</name>
        <dbReference type="ChEBI" id="CHEBI:29105"/>
    </ligand>
</feature>
<dbReference type="PROSITE" id="PS00859">
    <property type="entry name" value="GTP_CYCLOHYDROL_1_1"/>
    <property type="match status" value="1"/>
</dbReference>
<keyword evidence="5 6" id="KW-0378">Hydrolase</keyword>
<sequence length="187" mass="20788">MSTKDLEKAYLSIIAKVDEPDRPGLLDTPKRAAKAFEFLTNGYQKTPEEVVNGALFPSDNSEMVVVRDVELYSMCEHHLLPFIGKCHVAYLPSGKVIGLSKIARIVDVFARRLQIQENLTTQIANAIQELTDADGVAVIIEAKHLCMMMRGVEKQNSMMQTSAMLGAFRNNIATRNEFLSLLSVRSS</sequence>
<dbReference type="Gene3D" id="3.30.1130.10">
    <property type="match status" value="1"/>
</dbReference>
<dbReference type="FunFam" id="3.30.1130.10:FF:000001">
    <property type="entry name" value="GTP cyclohydrolase 1"/>
    <property type="match status" value="1"/>
</dbReference>
<gene>
    <name evidence="6 8" type="primary">folE</name>
    <name evidence="8" type="ORF">G8770_14525</name>
</gene>
<dbReference type="HAMAP" id="MF_00223">
    <property type="entry name" value="FolE"/>
    <property type="match status" value="1"/>
</dbReference>
<evidence type="ECO:0000313" key="9">
    <source>
        <dbReference type="Proteomes" id="UP000787472"/>
    </source>
</evidence>
<dbReference type="GO" id="GO:0006729">
    <property type="term" value="P:tetrahydrobiopterin biosynthetic process"/>
    <property type="evidence" value="ECO:0007669"/>
    <property type="project" value="TreeGrafter"/>
</dbReference>
<dbReference type="GO" id="GO:0003934">
    <property type="term" value="F:GTP cyclohydrolase I activity"/>
    <property type="evidence" value="ECO:0007669"/>
    <property type="project" value="UniProtKB-UniRule"/>
</dbReference>
<dbReference type="GO" id="GO:0005737">
    <property type="term" value="C:cytoplasm"/>
    <property type="evidence" value="ECO:0007669"/>
    <property type="project" value="TreeGrafter"/>
</dbReference>
<dbReference type="SUPFAM" id="SSF55620">
    <property type="entry name" value="Tetrahydrobiopterin biosynthesis enzymes-like"/>
    <property type="match status" value="1"/>
</dbReference>
<organism evidence="8 9">
    <name type="scientific">Pseudomaricurvus hydrocarbonicus</name>
    <dbReference type="NCBI Taxonomy" id="1470433"/>
    <lineage>
        <taxon>Bacteria</taxon>
        <taxon>Pseudomonadati</taxon>
        <taxon>Pseudomonadota</taxon>
        <taxon>Gammaproteobacteria</taxon>
        <taxon>Cellvibrionales</taxon>
        <taxon>Cellvibrionaceae</taxon>
        <taxon>Pseudomaricurvus</taxon>
    </lineage>
</organism>
<dbReference type="GO" id="GO:0006730">
    <property type="term" value="P:one-carbon metabolic process"/>
    <property type="evidence" value="ECO:0007669"/>
    <property type="project" value="UniProtKB-UniRule"/>
</dbReference>
<dbReference type="PROSITE" id="PS00860">
    <property type="entry name" value="GTP_CYCLOHYDROL_1_2"/>
    <property type="match status" value="1"/>
</dbReference>
<dbReference type="GO" id="GO:0008270">
    <property type="term" value="F:zinc ion binding"/>
    <property type="evidence" value="ECO:0007669"/>
    <property type="project" value="UniProtKB-UniRule"/>
</dbReference>
<dbReference type="InterPro" id="IPR020602">
    <property type="entry name" value="GTP_CycHdrlase_I_dom"/>
</dbReference>
<feature type="binding site" evidence="6">
    <location>
        <position position="78"/>
    </location>
    <ligand>
        <name>Zn(2+)</name>
        <dbReference type="ChEBI" id="CHEBI:29105"/>
    </ligand>
</feature>
<evidence type="ECO:0000256" key="2">
    <source>
        <dbReference type="ARBA" id="ARBA00005080"/>
    </source>
</evidence>
<keyword evidence="9" id="KW-1185">Reference proteome</keyword>
<accession>A0A9E5JTW6</accession>
<evidence type="ECO:0000259" key="7">
    <source>
        <dbReference type="Pfam" id="PF01227"/>
    </source>
</evidence>
<evidence type="ECO:0000313" key="8">
    <source>
        <dbReference type="EMBL" id="NHO66762.1"/>
    </source>
</evidence>
<dbReference type="NCBIfam" id="NF006825">
    <property type="entry name" value="PRK09347.1-2"/>
    <property type="match status" value="1"/>
</dbReference>
<evidence type="ECO:0000256" key="5">
    <source>
        <dbReference type="ARBA" id="ARBA00022801"/>
    </source>
</evidence>
<feature type="domain" description="GTP cyclohydrolase I" evidence="7">
    <location>
        <begin position="8"/>
        <end position="182"/>
    </location>
</feature>
<dbReference type="EC" id="3.5.4.16" evidence="6"/>
<comment type="similarity">
    <text evidence="3 6">Belongs to the GTP cyclohydrolase I family.</text>
</comment>
<dbReference type="InterPro" id="IPR043134">
    <property type="entry name" value="GTP-CH-I_N"/>
</dbReference>
<dbReference type="NCBIfam" id="TIGR00063">
    <property type="entry name" value="folE"/>
    <property type="match status" value="1"/>
</dbReference>
<evidence type="ECO:0000256" key="3">
    <source>
        <dbReference type="ARBA" id="ARBA00008085"/>
    </source>
</evidence>
<dbReference type="RefSeq" id="WP_167188193.1">
    <property type="nucleotide sequence ID" value="NZ_JAAONZ010000012.1"/>
</dbReference>
<comment type="catalytic activity">
    <reaction evidence="1 6">
        <text>GTP + H2O = 7,8-dihydroneopterin 3'-triphosphate + formate + H(+)</text>
        <dbReference type="Rhea" id="RHEA:17473"/>
        <dbReference type="ChEBI" id="CHEBI:15377"/>
        <dbReference type="ChEBI" id="CHEBI:15378"/>
        <dbReference type="ChEBI" id="CHEBI:15740"/>
        <dbReference type="ChEBI" id="CHEBI:37565"/>
        <dbReference type="ChEBI" id="CHEBI:58462"/>
        <dbReference type="EC" id="3.5.4.16"/>
    </reaction>
</comment>
<name>A0A9E5JTW6_9GAMM</name>
<comment type="subunit">
    <text evidence="6">Homopolymer.</text>
</comment>
<dbReference type="AlphaFoldDB" id="A0A9E5JTW6"/>
<evidence type="ECO:0000256" key="1">
    <source>
        <dbReference type="ARBA" id="ARBA00001052"/>
    </source>
</evidence>
<dbReference type="Gene3D" id="1.10.286.10">
    <property type="match status" value="1"/>
</dbReference>
<protein>
    <recommendedName>
        <fullName evidence="6">GTP cyclohydrolase 1</fullName>
        <ecNumber evidence="6">3.5.4.16</ecNumber>
    </recommendedName>
    <alternativeName>
        <fullName evidence="6">GTP cyclohydrolase I</fullName>
        <shortName evidence="6">GTP-CH-I</shortName>
    </alternativeName>
</protein>
<dbReference type="InterPro" id="IPR001474">
    <property type="entry name" value="GTP_CycHdrlase_I"/>
</dbReference>
<keyword evidence="4 6" id="KW-0554">One-carbon metabolism</keyword>
<dbReference type="NCBIfam" id="NF006826">
    <property type="entry name" value="PRK09347.1-3"/>
    <property type="match status" value="1"/>
</dbReference>
<dbReference type="Proteomes" id="UP000787472">
    <property type="component" value="Unassembled WGS sequence"/>
</dbReference>
<dbReference type="EMBL" id="JAAONZ010000012">
    <property type="protein sequence ID" value="NHO66762.1"/>
    <property type="molecule type" value="Genomic_DNA"/>
</dbReference>
<proteinExistence type="inferred from homology"/>
<comment type="pathway">
    <text evidence="2 6">Cofactor biosynthesis; 7,8-dihydroneopterin triphosphate biosynthesis; 7,8-dihydroneopterin triphosphate from GTP: step 1/1.</text>
</comment>
<evidence type="ECO:0000256" key="4">
    <source>
        <dbReference type="ARBA" id="ARBA00022563"/>
    </source>
</evidence>
<dbReference type="GO" id="GO:0046654">
    <property type="term" value="P:tetrahydrofolate biosynthetic process"/>
    <property type="evidence" value="ECO:0007669"/>
    <property type="project" value="UniProtKB-UniRule"/>
</dbReference>
<feature type="binding site" evidence="6">
    <location>
        <position position="75"/>
    </location>
    <ligand>
        <name>Zn(2+)</name>
        <dbReference type="ChEBI" id="CHEBI:29105"/>
    </ligand>
</feature>
<reference evidence="8" key="1">
    <citation type="submission" date="2020-03" db="EMBL/GenBank/DDBJ databases">
        <authorList>
            <person name="Guo F."/>
        </authorList>
    </citation>
    <scope>NUCLEOTIDE SEQUENCE</scope>
    <source>
        <strain evidence="8">JCM 30134</strain>
    </source>
</reference>
<dbReference type="GO" id="GO:0005525">
    <property type="term" value="F:GTP binding"/>
    <property type="evidence" value="ECO:0007669"/>
    <property type="project" value="UniProtKB-KW"/>
</dbReference>